<evidence type="ECO:0000313" key="2">
    <source>
        <dbReference type="Proteomes" id="UP000230750"/>
    </source>
</evidence>
<reference evidence="1 2" key="1">
    <citation type="journal article" date="2017" name="PLoS Biol.">
        <title>The sea cucumber genome provides insights into morphological evolution and visceral regeneration.</title>
        <authorList>
            <person name="Zhang X."/>
            <person name="Sun L."/>
            <person name="Yuan J."/>
            <person name="Sun Y."/>
            <person name="Gao Y."/>
            <person name="Zhang L."/>
            <person name="Li S."/>
            <person name="Dai H."/>
            <person name="Hamel J.F."/>
            <person name="Liu C."/>
            <person name="Yu Y."/>
            <person name="Liu S."/>
            <person name="Lin W."/>
            <person name="Guo K."/>
            <person name="Jin S."/>
            <person name="Xu P."/>
            <person name="Storey K.B."/>
            <person name="Huan P."/>
            <person name="Zhang T."/>
            <person name="Zhou Y."/>
            <person name="Zhang J."/>
            <person name="Lin C."/>
            <person name="Li X."/>
            <person name="Xing L."/>
            <person name="Huo D."/>
            <person name="Sun M."/>
            <person name="Wang L."/>
            <person name="Mercier A."/>
            <person name="Li F."/>
            <person name="Yang H."/>
            <person name="Xiang J."/>
        </authorList>
    </citation>
    <scope>NUCLEOTIDE SEQUENCE [LARGE SCALE GENOMIC DNA]</scope>
    <source>
        <strain evidence="1">Shaxun</strain>
        <tissue evidence="1">Muscle</tissue>
    </source>
</reference>
<dbReference type="Proteomes" id="UP000230750">
    <property type="component" value="Unassembled WGS sequence"/>
</dbReference>
<organism evidence="1 2">
    <name type="scientific">Stichopus japonicus</name>
    <name type="common">Sea cucumber</name>
    <dbReference type="NCBI Taxonomy" id="307972"/>
    <lineage>
        <taxon>Eukaryota</taxon>
        <taxon>Metazoa</taxon>
        <taxon>Echinodermata</taxon>
        <taxon>Eleutherozoa</taxon>
        <taxon>Echinozoa</taxon>
        <taxon>Holothuroidea</taxon>
        <taxon>Aspidochirotacea</taxon>
        <taxon>Aspidochirotida</taxon>
        <taxon>Stichopodidae</taxon>
        <taxon>Apostichopus</taxon>
    </lineage>
</organism>
<dbReference type="EMBL" id="MRZV01001305">
    <property type="protein sequence ID" value="PIK38872.1"/>
    <property type="molecule type" value="Genomic_DNA"/>
</dbReference>
<comment type="caution">
    <text evidence="1">The sequence shown here is derived from an EMBL/GenBank/DDBJ whole genome shotgun (WGS) entry which is preliminary data.</text>
</comment>
<keyword evidence="2" id="KW-1185">Reference proteome</keyword>
<evidence type="ECO:0000313" key="1">
    <source>
        <dbReference type="EMBL" id="PIK38872.1"/>
    </source>
</evidence>
<accession>A0A2G8JSY9</accession>
<gene>
    <name evidence="1" type="ORF">BSL78_24274</name>
</gene>
<dbReference type="AlphaFoldDB" id="A0A2G8JSY9"/>
<name>A0A2G8JSY9_STIJA</name>
<protein>
    <submittedName>
        <fullName evidence="1">Uncharacterized protein</fullName>
    </submittedName>
</protein>
<sequence length="348" mass="40067">MLMRLCAPSEPAAIKILLTQFEDKMSYTQMKKLLNIIIGQKQPEIIFKYLTMVVAHLGVELEPALASSNKEMCTDLHDFVGNLLSVVHFRTRMTGMSFPRHWSPKLESILSALLSMLVDLSAFCQDVTLVGIIVRNNVLLFPVRSSDKLTQEAKKMVSLVLLHLEHSPSHFLDVLLQLSSTSRDAEFLAPLFRRTLCQYNFSNSNLCYLKYVCAIRKAKKLLYSSIPTEVDTLIKEVTFKTPSNLVIWLQESADQWMRQMREKSKPDDTRDIVKFILEGAEEEDTEELVNLLTTDEKDTMEDETLDAEEEAGLFFVDKPKMIFRNRCLLAAFMFKKNVRKERKIQELN</sequence>
<dbReference type="OrthoDB" id="10071568at2759"/>
<proteinExistence type="predicted"/>